<dbReference type="AlphaFoldDB" id="A0A1A9VYM6"/>
<evidence type="ECO:0000256" key="1">
    <source>
        <dbReference type="SAM" id="Phobius"/>
    </source>
</evidence>
<organism evidence="2 3">
    <name type="scientific">Glossina austeni</name>
    <name type="common">Savannah tsetse fly</name>
    <dbReference type="NCBI Taxonomy" id="7395"/>
    <lineage>
        <taxon>Eukaryota</taxon>
        <taxon>Metazoa</taxon>
        <taxon>Ecdysozoa</taxon>
        <taxon>Arthropoda</taxon>
        <taxon>Hexapoda</taxon>
        <taxon>Insecta</taxon>
        <taxon>Pterygota</taxon>
        <taxon>Neoptera</taxon>
        <taxon>Endopterygota</taxon>
        <taxon>Diptera</taxon>
        <taxon>Brachycera</taxon>
        <taxon>Muscomorpha</taxon>
        <taxon>Hippoboscoidea</taxon>
        <taxon>Glossinidae</taxon>
        <taxon>Glossina</taxon>
    </lineage>
</organism>
<keyword evidence="1" id="KW-1133">Transmembrane helix</keyword>
<evidence type="ECO:0000313" key="2">
    <source>
        <dbReference type="EnsemblMetazoa" id="GAUT051895-PA"/>
    </source>
</evidence>
<accession>A0A1A9VYM6</accession>
<feature type="transmembrane region" description="Helical" evidence="1">
    <location>
        <begin position="39"/>
        <end position="61"/>
    </location>
</feature>
<reference evidence="2" key="1">
    <citation type="submission" date="2020-05" db="UniProtKB">
        <authorList>
            <consortium name="EnsemblMetazoa"/>
        </authorList>
    </citation>
    <scope>IDENTIFICATION</scope>
    <source>
        <strain evidence="2">TTRI</strain>
    </source>
</reference>
<dbReference type="EnsemblMetazoa" id="GAUT051895-RA">
    <property type="protein sequence ID" value="GAUT051895-PA"/>
    <property type="gene ID" value="GAUT051895"/>
</dbReference>
<keyword evidence="1" id="KW-0812">Transmembrane</keyword>
<keyword evidence="3" id="KW-1185">Reference proteome</keyword>
<sequence>MRDQAATAGTMIMIHDDWGKLTQRCVNTHQGPRKVHVSLIYFTCVINLYLWLCQSGCLLPFDVLKSRVMTSKIVVSFAQQLNERIHHFANSSLRALILQMLEARQIERVSSP</sequence>
<name>A0A1A9VYM6_GLOAU</name>
<dbReference type="Proteomes" id="UP000078200">
    <property type="component" value="Unassembled WGS sequence"/>
</dbReference>
<evidence type="ECO:0000313" key="3">
    <source>
        <dbReference type="Proteomes" id="UP000078200"/>
    </source>
</evidence>
<keyword evidence="1" id="KW-0472">Membrane</keyword>
<protein>
    <submittedName>
        <fullName evidence="2">Uncharacterized protein</fullName>
    </submittedName>
</protein>
<proteinExistence type="predicted"/>
<dbReference type="VEuPathDB" id="VectorBase:GAUT051895"/>